<evidence type="ECO:0000259" key="2">
    <source>
        <dbReference type="PROSITE" id="PS51297"/>
    </source>
</evidence>
<comment type="caution">
    <text evidence="3">The sequence shown here is derived from an EMBL/GenBank/DDBJ whole genome shotgun (WGS) entry which is preliminary data.</text>
</comment>
<evidence type="ECO:0000313" key="4">
    <source>
        <dbReference type="Proteomes" id="UP001314170"/>
    </source>
</evidence>
<protein>
    <recommendedName>
        <fullName evidence="2">K-box domain-containing protein</fullName>
    </recommendedName>
</protein>
<reference evidence="3 4" key="1">
    <citation type="submission" date="2024-01" db="EMBL/GenBank/DDBJ databases">
        <authorList>
            <person name="Waweru B."/>
        </authorList>
    </citation>
    <scope>NUCLEOTIDE SEQUENCE [LARGE SCALE GENOMIC DNA]</scope>
</reference>
<gene>
    <name evidence="3" type="ORF">DCAF_LOCUS25555</name>
</gene>
<dbReference type="EMBL" id="CAWUPB010001195">
    <property type="protein sequence ID" value="CAK7355218.1"/>
    <property type="molecule type" value="Genomic_DNA"/>
</dbReference>
<dbReference type="AlphaFoldDB" id="A0AAV1SMR4"/>
<dbReference type="GO" id="GO:0003700">
    <property type="term" value="F:DNA-binding transcription factor activity"/>
    <property type="evidence" value="ECO:0007669"/>
    <property type="project" value="InterPro"/>
</dbReference>
<keyword evidence="1" id="KW-0175">Coiled coil</keyword>
<keyword evidence="4" id="KW-1185">Reference proteome</keyword>
<sequence>MERRNLHPKNIDMFCQASHELQLDGAVYAMLDKEIAEKTRELRHMRGEDLQGLNIEELQKLEKLIQGSLCRVLEEKEDKIVNEMDALKRKMEELIEENQRLEQQLMNLSAGKGQLLERGQSSDSLVTNISSMSSADLRQDSDSSCAFLTLGLACYSHFHANGFYEFHSLDVVPLVNEPPLMKNLLNLLLLGFDLLLLRLRRRLVNKDDEPKKEEEGDLDG</sequence>
<dbReference type="PROSITE" id="PS51297">
    <property type="entry name" value="K_BOX"/>
    <property type="match status" value="1"/>
</dbReference>
<dbReference type="GO" id="GO:0005634">
    <property type="term" value="C:nucleus"/>
    <property type="evidence" value="ECO:0007669"/>
    <property type="project" value="InterPro"/>
</dbReference>
<accession>A0AAV1SMR4</accession>
<organism evidence="3 4">
    <name type="scientific">Dovyalis caffra</name>
    <dbReference type="NCBI Taxonomy" id="77055"/>
    <lineage>
        <taxon>Eukaryota</taxon>
        <taxon>Viridiplantae</taxon>
        <taxon>Streptophyta</taxon>
        <taxon>Embryophyta</taxon>
        <taxon>Tracheophyta</taxon>
        <taxon>Spermatophyta</taxon>
        <taxon>Magnoliopsida</taxon>
        <taxon>eudicotyledons</taxon>
        <taxon>Gunneridae</taxon>
        <taxon>Pentapetalae</taxon>
        <taxon>rosids</taxon>
        <taxon>fabids</taxon>
        <taxon>Malpighiales</taxon>
        <taxon>Salicaceae</taxon>
        <taxon>Flacourtieae</taxon>
        <taxon>Dovyalis</taxon>
    </lineage>
</organism>
<feature type="coiled-coil region" evidence="1">
    <location>
        <begin position="28"/>
        <end position="118"/>
    </location>
</feature>
<proteinExistence type="predicted"/>
<name>A0AAV1SMR4_9ROSI</name>
<evidence type="ECO:0000256" key="1">
    <source>
        <dbReference type="SAM" id="Coils"/>
    </source>
</evidence>
<feature type="domain" description="K-box" evidence="2">
    <location>
        <begin position="21"/>
        <end position="111"/>
    </location>
</feature>
<dbReference type="InterPro" id="IPR002487">
    <property type="entry name" value="TF_Kbox"/>
</dbReference>
<feature type="non-terminal residue" evidence="3">
    <location>
        <position position="220"/>
    </location>
</feature>
<dbReference type="Pfam" id="PF01486">
    <property type="entry name" value="K-box"/>
    <property type="match status" value="1"/>
</dbReference>
<dbReference type="Proteomes" id="UP001314170">
    <property type="component" value="Unassembled WGS sequence"/>
</dbReference>
<evidence type="ECO:0000313" key="3">
    <source>
        <dbReference type="EMBL" id="CAK7355218.1"/>
    </source>
</evidence>